<dbReference type="AlphaFoldDB" id="A0A4Q9LLQ0"/>
<keyword evidence="2" id="KW-1185">Reference proteome</keyword>
<protein>
    <submittedName>
        <fullName evidence="1">Uncharacterized protein</fullName>
    </submittedName>
</protein>
<evidence type="ECO:0000313" key="2">
    <source>
        <dbReference type="Proteomes" id="UP000291404"/>
    </source>
</evidence>
<name>A0A4Q9LLQ0_9MICR</name>
<dbReference type="EMBL" id="PITI01000155">
    <property type="protein sequence ID" value="TBU08311.1"/>
    <property type="molecule type" value="Genomic_DNA"/>
</dbReference>
<proteinExistence type="predicted"/>
<dbReference type="Proteomes" id="UP000291404">
    <property type="component" value="Unassembled WGS sequence"/>
</dbReference>
<evidence type="ECO:0000313" key="1">
    <source>
        <dbReference type="EMBL" id="TBU08311.1"/>
    </source>
</evidence>
<organism evidence="1 2">
    <name type="scientific">Hamiltosporidium magnivora</name>
    <dbReference type="NCBI Taxonomy" id="148818"/>
    <lineage>
        <taxon>Eukaryota</taxon>
        <taxon>Fungi</taxon>
        <taxon>Fungi incertae sedis</taxon>
        <taxon>Microsporidia</taxon>
        <taxon>Dubosqiidae</taxon>
        <taxon>Hamiltosporidium</taxon>
    </lineage>
</organism>
<dbReference type="VEuPathDB" id="MicrosporidiaDB:CWI39_0024p0010"/>
<sequence>MKYVLKQKNIFILFFRYVFSSQIFTDLLTNDSASNLHSDMVFDRNKEQNNSVLENNHCMFSFAKNNESNTSLRFQSTIEVCNSTFPEERYNPRVFTNNSCIFSDCTYDNISERPENSNYGNNQRHSRSTSHPNLFFDCEKRVNSAYYSAHDPNIASAEISRASENFTQTLNPTVSTPLNYRYIPIYETRHKSFENKFSQKYLDQRMMPYQKSNESDSTSYTCEPYVQNQKLTIPFTSEKKTDSQKRKRQIISLDPSNIKKKCDGLHSNSEPSNQLDSLSPVMLFMSDENLINNNSNEIKFPYYELAGETLSIFMDKKNKKYCENYEYFLSFIPGLFLEIETVSEEDFLFNQIHSNSILSHLSSDNWNKYIDDKIENYNFISIDSEVELKKISTFSEGLIFYEKNVPSHMKNSHLMPLYEKMTFILLKMKSEDSFGLFYELIKFETYYETNLYNYIEPNHNLYVYYILSIILKQLKHINSHVFSDSNIYNRKKILCRQPFNSIQKQEYNKKLFVQRLFSKLLLGMKNGRLRSKFYNVALILDISSEKHRRKYYFNQTSYFIFFLRVFTSFVLEPNFNSNAESLDKFCRLSLDIINLSRSLGDRFLEKLAFMMENFNSGVFTVKTNIKLIRKFWGCDKDRIRLNDKLIYLYNKNNVLYGSPSIPHMYFSINDIFLSEICLSACLSRIYSGICFDEGVNCYGLKVILEKRLKL</sequence>
<dbReference type="VEuPathDB" id="MicrosporidiaDB:CWI36_0155p0010"/>
<gene>
    <name evidence="1" type="ORF">CWI36_0155p0010</name>
</gene>
<comment type="caution">
    <text evidence="1">The sequence shown here is derived from an EMBL/GenBank/DDBJ whole genome shotgun (WGS) entry which is preliminary data.</text>
</comment>
<accession>A0A4Q9LLQ0</accession>
<reference evidence="1 2" key="1">
    <citation type="submission" date="2017-12" db="EMBL/GenBank/DDBJ databases">
        <authorList>
            <person name="Pombert J.-F."/>
            <person name="Haag K.L."/>
            <person name="Ebert D."/>
        </authorList>
    </citation>
    <scope>NUCLEOTIDE SEQUENCE [LARGE SCALE GENOMIC DNA]</scope>
    <source>
        <strain evidence="1">BE-OM-2</strain>
    </source>
</reference>